<evidence type="ECO:0000313" key="7">
    <source>
        <dbReference type="Proteomes" id="UP000053328"/>
    </source>
</evidence>
<dbReference type="InterPro" id="IPR000873">
    <property type="entry name" value="AMP-dep_synth/lig_dom"/>
</dbReference>
<dbReference type="STRING" id="91928.A0A0D2C155"/>
<proteinExistence type="inferred from homology"/>
<gene>
    <name evidence="6" type="ORF">PV08_04613</name>
</gene>
<dbReference type="Proteomes" id="UP000053328">
    <property type="component" value="Unassembled WGS sequence"/>
</dbReference>
<dbReference type="RefSeq" id="XP_016237635.1">
    <property type="nucleotide sequence ID" value="XM_016378958.1"/>
</dbReference>
<comment type="similarity">
    <text evidence="2">Belongs to the ATP-dependent AMP-binding enzyme family.</text>
</comment>
<dbReference type="Gene3D" id="3.40.50.12780">
    <property type="entry name" value="N-terminal domain of ligase-like"/>
    <property type="match status" value="1"/>
</dbReference>
<dbReference type="FunFam" id="3.40.50.12780:FF:000003">
    <property type="entry name" value="Long-chain-fatty-acid--CoA ligase FadD"/>
    <property type="match status" value="1"/>
</dbReference>
<feature type="domain" description="AMP-binding enzyme C-terminal" evidence="5">
    <location>
        <begin position="443"/>
        <end position="522"/>
    </location>
</feature>
<dbReference type="AlphaFoldDB" id="A0A0D2C155"/>
<protein>
    <recommendedName>
        <fullName evidence="8">4-coumarate-CoA ligase</fullName>
    </recommendedName>
</protein>
<evidence type="ECO:0000259" key="4">
    <source>
        <dbReference type="Pfam" id="PF00501"/>
    </source>
</evidence>
<dbReference type="HOGENOM" id="CLU_000022_59_2_1"/>
<dbReference type="PROSITE" id="PS00455">
    <property type="entry name" value="AMP_BINDING"/>
    <property type="match status" value="1"/>
</dbReference>
<evidence type="ECO:0000256" key="3">
    <source>
        <dbReference type="ARBA" id="ARBA00022598"/>
    </source>
</evidence>
<keyword evidence="7" id="KW-1185">Reference proteome</keyword>
<organism evidence="6 7">
    <name type="scientific">Exophiala spinifera</name>
    <dbReference type="NCBI Taxonomy" id="91928"/>
    <lineage>
        <taxon>Eukaryota</taxon>
        <taxon>Fungi</taxon>
        <taxon>Dikarya</taxon>
        <taxon>Ascomycota</taxon>
        <taxon>Pezizomycotina</taxon>
        <taxon>Eurotiomycetes</taxon>
        <taxon>Chaetothyriomycetidae</taxon>
        <taxon>Chaetothyriales</taxon>
        <taxon>Herpotrichiellaceae</taxon>
        <taxon>Exophiala</taxon>
    </lineage>
</organism>
<evidence type="ECO:0000256" key="1">
    <source>
        <dbReference type="ARBA" id="ARBA00004924"/>
    </source>
</evidence>
<keyword evidence="3" id="KW-0436">Ligase</keyword>
<dbReference type="GO" id="GO:0016405">
    <property type="term" value="F:CoA-ligase activity"/>
    <property type="evidence" value="ECO:0007669"/>
    <property type="project" value="TreeGrafter"/>
</dbReference>
<sequence>MPFDSTYPPISIPDVDLFSFLFDRNDREFPDDHVVLVDVTSRTKHTYSHVRETAEKFGKGLKFHWNWQKGDVMAIFSPNSAEIASATFGIQWAGGVVCPFNNQYTTAELASQLESSQSKGLLTHVACLQVAREAALLAGLPLSHIILVGDHDPKGRFPHYSSLYNDSTTTEKASIEPKNDLAFLVYSSGTTGLPKGVMLTHENVVANVLQVSNPDRGNASWERDQYLGFLPMYHIYGIAVSVLGPVYRGLTMHIMQKFDLEQLCQVVQEGKITLVYVVPPVVLLLAKHPVVSKYDLSSLRMLHSSAAPLTNDLVEMIHKRLKVPIKQGYGMSEASPGIATQPWDDWNKTIGSAGTLAPSMSMKLVNNGAEVPDGEEGEIWIKGPNIFKGYFRNPKATAEAIDVDGWYRTGDIGYVDKDHNIYITDRVKELIKYNGFQVAPAQLEGLLLAHPAVNDVAVVGVFSQERATELPRAYVVPAQGFKGDEKLAKEISDWLDQRIAPYKRLRGGIKFIDMVPKSAAGKVLRRLLVDQAKREESQTLRASKL</sequence>
<dbReference type="VEuPathDB" id="FungiDB:PV08_04613"/>
<dbReference type="SUPFAM" id="SSF56801">
    <property type="entry name" value="Acetyl-CoA synthetase-like"/>
    <property type="match status" value="1"/>
</dbReference>
<dbReference type="OrthoDB" id="6509636at2759"/>
<dbReference type="EMBL" id="KN847494">
    <property type="protein sequence ID" value="KIW17419.1"/>
    <property type="molecule type" value="Genomic_DNA"/>
</dbReference>
<name>A0A0D2C155_9EURO</name>
<dbReference type="Pfam" id="PF13193">
    <property type="entry name" value="AMP-binding_C"/>
    <property type="match status" value="1"/>
</dbReference>
<dbReference type="PANTHER" id="PTHR24096:SF149">
    <property type="entry name" value="AMP-BINDING DOMAIN-CONTAINING PROTEIN-RELATED"/>
    <property type="match status" value="1"/>
</dbReference>
<evidence type="ECO:0000313" key="6">
    <source>
        <dbReference type="EMBL" id="KIW17419.1"/>
    </source>
</evidence>
<evidence type="ECO:0000256" key="2">
    <source>
        <dbReference type="ARBA" id="ARBA00006432"/>
    </source>
</evidence>
<dbReference type="InterPro" id="IPR020845">
    <property type="entry name" value="AMP-binding_CS"/>
</dbReference>
<dbReference type="InterPro" id="IPR025110">
    <property type="entry name" value="AMP-bd_C"/>
</dbReference>
<dbReference type="InterPro" id="IPR042099">
    <property type="entry name" value="ANL_N_sf"/>
</dbReference>
<evidence type="ECO:0000259" key="5">
    <source>
        <dbReference type="Pfam" id="PF13193"/>
    </source>
</evidence>
<dbReference type="Pfam" id="PF00501">
    <property type="entry name" value="AMP-binding"/>
    <property type="match status" value="1"/>
</dbReference>
<reference evidence="6 7" key="1">
    <citation type="submission" date="2015-01" db="EMBL/GenBank/DDBJ databases">
        <title>The Genome Sequence of Exophiala spinifera CBS89968.</title>
        <authorList>
            <consortium name="The Broad Institute Genomics Platform"/>
            <person name="Cuomo C."/>
            <person name="de Hoog S."/>
            <person name="Gorbushina A."/>
            <person name="Stielow B."/>
            <person name="Teixiera M."/>
            <person name="Abouelleil A."/>
            <person name="Chapman S.B."/>
            <person name="Priest M."/>
            <person name="Young S.K."/>
            <person name="Wortman J."/>
            <person name="Nusbaum C."/>
            <person name="Birren B."/>
        </authorList>
    </citation>
    <scope>NUCLEOTIDE SEQUENCE [LARGE SCALE GENOMIC DNA]</scope>
    <source>
        <strain evidence="6 7">CBS 89968</strain>
    </source>
</reference>
<dbReference type="Gene3D" id="3.30.300.30">
    <property type="match status" value="1"/>
</dbReference>
<dbReference type="InterPro" id="IPR045851">
    <property type="entry name" value="AMP-bd_C_sf"/>
</dbReference>
<accession>A0A0D2C155</accession>
<evidence type="ECO:0008006" key="8">
    <source>
        <dbReference type="Google" id="ProtNLM"/>
    </source>
</evidence>
<dbReference type="PANTHER" id="PTHR24096">
    <property type="entry name" value="LONG-CHAIN-FATTY-ACID--COA LIGASE"/>
    <property type="match status" value="1"/>
</dbReference>
<dbReference type="CDD" id="cd05911">
    <property type="entry name" value="Firefly_Luc_like"/>
    <property type="match status" value="1"/>
</dbReference>
<comment type="pathway">
    <text evidence="1">Siderophore biosynthesis.</text>
</comment>
<dbReference type="GeneID" id="27331696"/>
<feature type="domain" description="AMP-dependent synthetase/ligase" evidence="4">
    <location>
        <begin position="22"/>
        <end position="391"/>
    </location>
</feature>